<sequence length="37" mass="4433">MLFVYFYFDYVPKLWIIVSACVCICNHGCPSKCREKR</sequence>
<protein>
    <submittedName>
        <fullName evidence="1">Uncharacterized protein</fullName>
    </submittedName>
</protein>
<evidence type="ECO:0000313" key="2">
    <source>
        <dbReference type="EMBL" id="VDC83655.1"/>
    </source>
</evidence>
<organism evidence="2">
    <name type="scientific">Brassica campestris</name>
    <name type="common">Field mustard</name>
    <dbReference type="NCBI Taxonomy" id="3711"/>
    <lineage>
        <taxon>Eukaryota</taxon>
        <taxon>Viridiplantae</taxon>
        <taxon>Streptophyta</taxon>
        <taxon>Embryophyta</taxon>
        <taxon>Tracheophyta</taxon>
        <taxon>Spermatophyta</taxon>
        <taxon>Magnoliopsida</taxon>
        <taxon>eudicotyledons</taxon>
        <taxon>Gunneridae</taxon>
        <taxon>Pentapetalae</taxon>
        <taxon>rosids</taxon>
        <taxon>malvids</taxon>
        <taxon>Brassicales</taxon>
        <taxon>Brassicaceae</taxon>
        <taxon>Brassiceae</taxon>
        <taxon>Brassica</taxon>
    </lineage>
</organism>
<dbReference type="EMBL" id="LR031572">
    <property type="protein sequence ID" value="VDC83655.1"/>
    <property type="molecule type" value="Genomic_DNA"/>
</dbReference>
<gene>
    <name evidence="2" type="ORF">BRAA03T14873Z</name>
    <name evidence="1" type="ORF">BRAPAZ1V2_A03P59300.2</name>
</gene>
<reference evidence="2" key="1">
    <citation type="submission" date="2018-11" db="EMBL/GenBank/DDBJ databases">
        <authorList>
            <consortium name="Genoscope - CEA"/>
            <person name="William W."/>
        </authorList>
    </citation>
    <scope>NUCLEOTIDE SEQUENCE</scope>
</reference>
<proteinExistence type="predicted"/>
<dbReference type="EMBL" id="LS974619">
    <property type="protein sequence ID" value="CAG7884587.1"/>
    <property type="molecule type" value="Genomic_DNA"/>
</dbReference>
<dbReference type="Gramene" id="A03p59300.2_BraZ1">
    <property type="protein sequence ID" value="A03p59300.2_BraZ1.CDS"/>
    <property type="gene ID" value="A03g59300.2_BraZ1"/>
</dbReference>
<evidence type="ECO:0000313" key="1">
    <source>
        <dbReference type="EMBL" id="CAG7884587.1"/>
    </source>
</evidence>
<dbReference type="Proteomes" id="UP000694005">
    <property type="component" value="Chromosome A03"/>
</dbReference>
<name>A0A3P6A367_BRACM</name>
<dbReference type="AlphaFoldDB" id="A0A3P6A367"/>
<accession>A0A3P6A367</accession>